<evidence type="ECO:0000259" key="4">
    <source>
        <dbReference type="PROSITE" id="PS51371"/>
    </source>
</evidence>
<comment type="caution">
    <text evidence="5">The sequence shown here is derived from an EMBL/GenBank/DDBJ whole genome shotgun (WGS) entry which is preliminary data.</text>
</comment>
<organism evidence="5 6">
    <name type="scientific">Pseudomonas fluorescens</name>
    <dbReference type="NCBI Taxonomy" id="294"/>
    <lineage>
        <taxon>Bacteria</taxon>
        <taxon>Pseudomonadati</taxon>
        <taxon>Pseudomonadota</taxon>
        <taxon>Gammaproteobacteria</taxon>
        <taxon>Pseudomonadales</taxon>
        <taxon>Pseudomonadaceae</taxon>
        <taxon>Pseudomonas</taxon>
    </lineage>
</organism>
<dbReference type="Proteomes" id="UP000233564">
    <property type="component" value="Unassembled WGS sequence"/>
</dbReference>
<dbReference type="PROSITE" id="PS50042">
    <property type="entry name" value="CNMP_BINDING_3"/>
    <property type="match status" value="1"/>
</dbReference>
<dbReference type="Pfam" id="PF00571">
    <property type="entry name" value="CBS"/>
    <property type="match status" value="2"/>
</dbReference>
<dbReference type="Gene3D" id="3.10.580.10">
    <property type="entry name" value="CBS-domain"/>
    <property type="match status" value="1"/>
</dbReference>
<dbReference type="SUPFAM" id="SSF54631">
    <property type="entry name" value="CBS-domain pair"/>
    <property type="match status" value="1"/>
</dbReference>
<dbReference type="Gene3D" id="2.60.120.10">
    <property type="entry name" value="Jelly Rolls"/>
    <property type="match status" value="1"/>
</dbReference>
<evidence type="ECO:0000256" key="2">
    <source>
        <dbReference type="PROSITE-ProRule" id="PRU00703"/>
    </source>
</evidence>
<name>A0A2N1E7C3_PSEFL</name>
<dbReference type="InterPro" id="IPR000595">
    <property type="entry name" value="cNMP-bd_dom"/>
</dbReference>
<evidence type="ECO:0000259" key="3">
    <source>
        <dbReference type="PROSITE" id="PS50042"/>
    </source>
</evidence>
<dbReference type="PANTHER" id="PTHR43080">
    <property type="entry name" value="CBS DOMAIN-CONTAINING PROTEIN CBSX3, MITOCHONDRIAL"/>
    <property type="match status" value="1"/>
</dbReference>
<dbReference type="GO" id="GO:0008773">
    <property type="term" value="F:[protein-PII] uridylyltransferase activity"/>
    <property type="evidence" value="ECO:0007669"/>
    <property type="project" value="InterPro"/>
</dbReference>
<dbReference type="InterPro" id="IPR005105">
    <property type="entry name" value="GlnD_Uridyltrans_N"/>
</dbReference>
<evidence type="ECO:0000256" key="1">
    <source>
        <dbReference type="ARBA" id="ARBA00023122"/>
    </source>
</evidence>
<accession>A0A2N1E7C3</accession>
<gene>
    <name evidence="5" type="ORF">CIB54_11880</name>
</gene>
<dbReference type="PANTHER" id="PTHR43080:SF2">
    <property type="entry name" value="CBS DOMAIN-CONTAINING PROTEIN"/>
    <property type="match status" value="1"/>
</dbReference>
<dbReference type="CDD" id="cd00038">
    <property type="entry name" value="CAP_ED"/>
    <property type="match status" value="1"/>
</dbReference>
<proteinExistence type="predicted"/>
<sequence length="653" mass="73373">MQHDNDKKTAVTVMSKADAFTQAGKTAVLQNIHGTLQFLQRFPPFNQMENAHLAFLVEQCQLRFYGPGDSILKPSGGPVEHFYIVKQGRVVGERPDSTDPTFEITTGECFPLAALLGERATRTEHKACEDTFCLQLNKMAFIKLFALSSPFRDFALRGVSSLLDQVNQQVQQKAVETLGTQYSLNTRLGELAMRHPVMCSPDTALREAVRLMHEQQVGSIVIVDEHKAPLGIFTLRDLRQVVADGTVDFSQGIAAHMTQAPFFLSPDHSAFDAAIAMTERHIAHVCLVQDQRLCGVVSERDLFSLQRVDLVHLARTIRNASRVEQLVAIRGEIGQLVERMLAHGASSTQITHIITLLNDHTVCRVIELTLAEKGDPGVPFSWLCFGSEGRREQTLYTDQDNGILFEARDAVEAAEIRERLLPLAQQINQSLALCGFSLCKGNIMAGNPELCLSRAEWARRFAAFIRDATPENLLGSSIYFDLRVVWGDEQGCAQLRQGILDQVADNRLFQRMLAENALRQRPPVGRFREFVLTRKSGEKATLDLKVQGLTPFVDGARLLALAHGIHANNTLERLRQLVARQVIEPLDGAAYEEAYHFIQQTRMQQHQVQTRENLPYSNRVDPDSLNHLDRRILRESLRQAQRLQSSLTLRYQL</sequence>
<dbReference type="Pfam" id="PF00027">
    <property type="entry name" value="cNMP_binding"/>
    <property type="match status" value="1"/>
</dbReference>
<dbReference type="InterPro" id="IPR051257">
    <property type="entry name" value="Diverse_CBS-Domain"/>
</dbReference>
<reference evidence="5 6" key="1">
    <citation type="submission" date="2017-08" db="EMBL/GenBank/DDBJ databases">
        <authorList>
            <person name="de Groot N.N."/>
        </authorList>
    </citation>
    <scope>NUCLEOTIDE SEQUENCE [LARGE SCALE GENOMIC DNA]</scope>
    <source>
        <strain evidence="5 6">PfR 37</strain>
    </source>
</reference>
<feature type="domain" description="CBS" evidence="4">
    <location>
        <begin position="192"/>
        <end position="249"/>
    </location>
</feature>
<protein>
    <submittedName>
        <fullName evidence="5">Cyclic nucleotide-binding protein</fullName>
    </submittedName>
</protein>
<dbReference type="AlphaFoldDB" id="A0A2N1E7C3"/>
<dbReference type="SMART" id="SM00116">
    <property type="entry name" value="CBS"/>
    <property type="match status" value="2"/>
</dbReference>
<dbReference type="SUPFAM" id="SSF51206">
    <property type="entry name" value="cAMP-binding domain-like"/>
    <property type="match status" value="1"/>
</dbReference>
<dbReference type="InterPro" id="IPR046342">
    <property type="entry name" value="CBS_dom_sf"/>
</dbReference>
<dbReference type="CDD" id="cd05401">
    <property type="entry name" value="NT_GlnE_GlnD_like"/>
    <property type="match status" value="1"/>
</dbReference>
<feature type="domain" description="Cyclic nucleotide-binding" evidence="3">
    <location>
        <begin position="44"/>
        <end position="145"/>
    </location>
</feature>
<dbReference type="InterPro" id="IPR000644">
    <property type="entry name" value="CBS_dom"/>
</dbReference>
<evidence type="ECO:0000313" key="6">
    <source>
        <dbReference type="Proteomes" id="UP000233564"/>
    </source>
</evidence>
<dbReference type="PROSITE" id="PS51371">
    <property type="entry name" value="CBS"/>
    <property type="match status" value="2"/>
</dbReference>
<dbReference type="EMBL" id="NVXX01000015">
    <property type="protein sequence ID" value="PKH21127.1"/>
    <property type="molecule type" value="Genomic_DNA"/>
</dbReference>
<dbReference type="InterPro" id="IPR018821">
    <property type="entry name" value="DUF294_put_nucleoTrafse_sb-bd"/>
</dbReference>
<evidence type="ECO:0000313" key="5">
    <source>
        <dbReference type="EMBL" id="PKH21127.1"/>
    </source>
</evidence>
<feature type="domain" description="CBS" evidence="4">
    <location>
        <begin position="257"/>
        <end position="315"/>
    </location>
</feature>
<dbReference type="Pfam" id="PF10335">
    <property type="entry name" value="DUF294_C"/>
    <property type="match status" value="1"/>
</dbReference>
<dbReference type="InterPro" id="IPR014710">
    <property type="entry name" value="RmlC-like_jellyroll"/>
</dbReference>
<dbReference type="Pfam" id="PF03445">
    <property type="entry name" value="DUF294"/>
    <property type="match status" value="1"/>
</dbReference>
<dbReference type="InterPro" id="IPR018490">
    <property type="entry name" value="cNMP-bd_dom_sf"/>
</dbReference>
<keyword evidence="1 2" id="KW-0129">CBS domain</keyword>